<name>A0A3A0VZT8_STAGA</name>
<protein>
    <recommendedName>
        <fullName evidence="3">XcbB/CpsF family capsular polysaccharide biosynthesis protein</fullName>
    </recommendedName>
</protein>
<dbReference type="InterPro" id="IPR029058">
    <property type="entry name" value="AB_hydrolase_fold"/>
</dbReference>
<dbReference type="SUPFAM" id="SSF53474">
    <property type="entry name" value="alpha/beta-Hydrolases"/>
    <property type="match status" value="1"/>
</dbReference>
<accession>A0A3A0VZT8</accession>
<dbReference type="NCBIfam" id="NF033892">
    <property type="entry name" value="XcbB_CpsF_sero"/>
    <property type="match status" value="1"/>
</dbReference>
<reference evidence="1 2" key="1">
    <citation type="journal article" date="2016" name="Front. Microbiol.">
        <title>Comprehensive Phylogenetic Analysis of Bovine Non-aureus Staphylococci Species Based on Whole-Genome Sequencing.</title>
        <authorList>
            <person name="Naushad S."/>
            <person name="Barkema H.W."/>
            <person name="Luby C."/>
            <person name="Condas L.A."/>
            <person name="Nobrega D.B."/>
            <person name="Carson D.A."/>
            <person name="De Buck J."/>
        </authorList>
    </citation>
    <scope>NUCLEOTIDE SEQUENCE [LARGE SCALE GENOMIC DNA]</scope>
    <source>
        <strain evidence="1 2">SNUC 4781</strain>
    </source>
</reference>
<organism evidence="1 2">
    <name type="scientific">Staphylococcus gallinarum</name>
    <dbReference type="NCBI Taxonomy" id="1293"/>
    <lineage>
        <taxon>Bacteria</taxon>
        <taxon>Bacillati</taxon>
        <taxon>Bacillota</taxon>
        <taxon>Bacilli</taxon>
        <taxon>Bacillales</taxon>
        <taxon>Staphylococcaceae</taxon>
        <taxon>Staphylococcus</taxon>
    </lineage>
</organism>
<evidence type="ECO:0008006" key="3">
    <source>
        <dbReference type="Google" id="ProtNLM"/>
    </source>
</evidence>
<evidence type="ECO:0000313" key="1">
    <source>
        <dbReference type="EMBL" id="RIP34124.1"/>
    </source>
</evidence>
<evidence type="ECO:0000313" key="2">
    <source>
        <dbReference type="Proteomes" id="UP000265541"/>
    </source>
</evidence>
<dbReference type="AlphaFoldDB" id="A0A3A0VZT8"/>
<dbReference type="Proteomes" id="UP000265541">
    <property type="component" value="Unassembled WGS sequence"/>
</dbReference>
<proteinExistence type="predicted"/>
<sequence>MIENKILKLNDNIPFKNQTRIMIDTGDKENYIQKARKSPEIYTKYIELLKQDYILYFHEQTVSKFYKRSQVEVLFQRKDLIRHNDIFYTLNEPQGRKSNDLESEKLLVLFTCMPNAQDYDSSLIPKRMFPKFFDGIERNLVKNIYTMRIMDLNASHGSHYINTVNNKTYEDDIASAICRVQKELNITDDNTVLYGASKGGTGALNYGARLDLKCLAVDPIISTEEYNVADEHFLKHIREIDLSNKINQHLSQRSTRKKYIISSENVAFNFAKAREIKGDNLILINKKDEHITAHPEVSRNTVPEQMTILNMLFTGETLIR</sequence>
<dbReference type="EMBL" id="QYJN01000004">
    <property type="protein sequence ID" value="RIP34124.1"/>
    <property type="molecule type" value="Genomic_DNA"/>
</dbReference>
<comment type="caution">
    <text evidence="1">The sequence shown here is derived from an EMBL/GenBank/DDBJ whole genome shotgun (WGS) entry which is preliminary data.</text>
</comment>
<dbReference type="OrthoDB" id="2359060at2"/>
<dbReference type="RefSeq" id="WP_119485530.1">
    <property type="nucleotide sequence ID" value="NZ_QYJN01000004.1"/>
</dbReference>
<gene>
    <name evidence="1" type="ORF">BUZ14_08730</name>
</gene>
<dbReference type="Gene3D" id="3.40.50.1820">
    <property type="entry name" value="alpha/beta hydrolase"/>
    <property type="match status" value="1"/>
</dbReference>